<feature type="domain" description="EF-hand" evidence="2">
    <location>
        <begin position="46"/>
        <end position="74"/>
    </location>
</feature>
<dbReference type="OrthoDB" id="7631435at2"/>
<evidence type="ECO:0000313" key="4">
    <source>
        <dbReference type="Proteomes" id="UP000295673"/>
    </source>
</evidence>
<dbReference type="InterPro" id="IPR002048">
    <property type="entry name" value="EF_hand_dom"/>
</dbReference>
<evidence type="ECO:0000259" key="2">
    <source>
        <dbReference type="PROSITE" id="PS50222"/>
    </source>
</evidence>
<comment type="caution">
    <text evidence="3">The sequence shown here is derived from an EMBL/GenBank/DDBJ whole genome shotgun (WGS) entry which is preliminary data.</text>
</comment>
<dbReference type="AlphaFoldDB" id="A0A4R1N2F2"/>
<proteinExistence type="predicted"/>
<dbReference type="RefSeq" id="WP_132861173.1">
    <property type="nucleotide sequence ID" value="NZ_SMGR01000003.1"/>
</dbReference>
<sequence>MKPTLIAASIIAGVLALPAHAEDLSKWEFGINGNLTWDDVQSLRIKIFETFDADGDGALNSEEYTTFDKARREAANNTDSSFLLRSVDGMSRQYMDANLDGKVTRAEMDQALNTWFASVDKDADGIITKGNF</sequence>
<dbReference type="EMBL" id="SMGR01000003">
    <property type="protein sequence ID" value="TCL00388.1"/>
    <property type="molecule type" value="Genomic_DNA"/>
</dbReference>
<dbReference type="Proteomes" id="UP000295673">
    <property type="component" value="Unassembled WGS sequence"/>
</dbReference>
<dbReference type="InterPro" id="IPR018247">
    <property type="entry name" value="EF_Hand_1_Ca_BS"/>
</dbReference>
<feature type="signal peptide" evidence="1">
    <location>
        <begin position="1"/>
        <end position="21"/>
    </location>
</feature>
<keyword evidence="1" id="KW-0732">Signal</keyword>
<accession>A0A4R1N2F2</accession>
<dbReference type="GO" id="GO:0005509">
    <property type="term" value="F:calcium ion binding"/>
    <property type="evidence" value="ECO:0007669"/>
    <property type="project" value="InterPro"/>
</dbReference>
<dbReference type="PROSITE" id="PS00018">
    <property type="entry name" value="EF_HAND_1"/>
    <property type="match status" value="1"/>
</dbReference>
<dbReference type="Gene3D" id="1.10.238.10">
    <property type="entry name" value="EF-hand"/>
    <property type="match status" value="1"/>
</dbReference>
<feature type="chain" id="PRO_5020600523" evidence="1">
    <location>
        <begin position="22"/>
        <end position="132"/>
    </location>
</feature>
<reference evidence="3 4" key="1">
    <citation type="submission" date="2019-03" db="EMBL/GenBank/DDBJ databases">
        <title>Genomic Encyclopedia of Archaeal and Bacterial Type Strains, Phase II (KMG-II): from individual species to whole genera.</title>
        <authorList>
            <person name="Goeker M."/>
        </authorList>
    </citation>
    <scope>NUCLEOTIDE SEQUENCE [LARGE SCALE GENOMIC DNA]</scope>
    <source>
        <strain evidence="3 4">DSM 26433</strain>
    </source>
</reference>
<name>A0A4R1N2F2_9RHOB</name>
<evidence type="ECO:0000313" key="3">
    <source>
        <dbReference type="EMBL" id="TCL00388.1"/>
    </source>
</evidence>
<dbReference type="InterPro" id="IPR011992">
    <property type="entry name" value="EF-hand-dom_pair"/>
</dbReference>
<dbReference type="PROSITE" id="PS50222">
    <property type="entry name" value="EF_HAND_2"/>
    <property type="match status" value="2"/>
</dbReference>
<organism evidence="3 4">
    <name type="scientific">Shimia isoporae</name>
    <dbReference type="NCBI Taxonomy" id="647720"/>
    <lineage>
        <taxon>Bacteria</taxon>
        <taxon>Pseudomonadati</taxon>
        <taxon>Pseudomonadota</taxon>
        <taxon>Alphaproteobacteria</taxon>
        <taxon>Rhodobacterales</taxon>
        <taxon>Roseobacteraceae</taxon>
    </lineage>
</organism>
<dbReference type="SUPFAM" id="SSF47473">
    <property type="entry name" value="EF-hand"/>
    <property type="match status" value="1"/>
</dbReference>
<gene>
    <name evidence="3" type="ORF">BXY66_3029</name>
</gene>
<protein>
    <submittedName>
        <fullName evidence="3">EF hand domain-containing protein</fullName>
    </submittedName>
</protein>
<keyword evidence="4" id="KW-1185">Reference proteome</keyword>
<feature type="domain" description="EF-hand" evidence="2">
    <location>
        <begin position="107"/>
        <end position="132"/>
    </location>
</feature>
<dbReference type="Pfam" id="PF13202">
    <property type="entry name" value="EF-hand_5"/>
    <property type="match status" value="1"/>
</dbReference>
<evidence type="ECO:0000256" key="1">
    <source>
        <dbReference type="SAM" id="SignalP"/>
    </source>
</evidence>